<sequence>MSCLNMAAGIRLGILSLGHYMKNIYEKMYSRDNKVDLIKNPRILEMVNMIDRLNLKHKNILDIGCYDGTFLSMIKNKENYFYGLEASEYGYEASLKKGIAVKKFYVNDEVALPYENDFFELAAAGEVIEHIYDTDHFLSEVGRILKPSGKFLISTPNIASFGRRLLLLIGKNPLLEISVEAGNAGHIRYFTFETLKQMLEKNNFQILKSKSDIINFSSRGKPSSKFLAQAFPKFGQSIICLVKKT</sequence>
<evidence type="ECO:0000313" key="2">
    <source>
        <dbReference type="Proteomes" id="UP000230159"/>
    </source>
</evidence>
<dbReference type="AlphaFoldDB" id="A0A2H0D0Z8"/>
<comment type="caution">
    <text evidence="1">The sequence shown here is derived from an EMBL/GenBank/DDBJ whole genome shotgun (WGS) entry which is preliminary data.</text>
</comment>
<gene>
    <name evidence="1" type="ORF">COW86_02625</name>
</gene>
<name>A0A2H0D0Z8_9BACT</name>
<proteinExistence type="predicted"/>
<dbReference type="EMBL" id="PCTN01000118">
    <property type="protein sequence ID" value="PIP75639.1"/>
    <property type="molecule type" value="Genomic_DNA"/>
</dbReference>
<dbReference type="InterPro" id="IPR029063">
    <property type="entry name" value="SAM-dependent_MTases_sf"/>
</dbReference>
<organism evidence="1 2">
    <name type="scientific">Candidatus Kuenenbacteria bacterium CG22_combo_CG10-13_8_21_14_all_39_9</name>
    <dbReference type="NCBI Taxonomy" id="1974621"/>
    <lineage>
        <taxon>Bacteria</taxon>
        <taxon>Candidatus Kueneniibacteriota</taxon>
    </lineage>
</organism>
<evidence type="ECO:0000313" key="1">
    <source>
        <dbReference type="EMBL" id="PIP75639.1"/>
    </source>
</evidence>
<dbReference type="Proteomes" id="UP000230159">
    <property type="component" value="Unassembled WGS sequence"/>
</dbReference>
<accession>A0A2H0D0Z8</accession>
<dbReference type="CDD" id="cd02440">
    <property type="entry name" value="AdoMet_MTases"/>
    <property type="match status" value="1"/>
</dbReference>
<evidence type="ECO:0008006" key="3">
    <source>
        <dbReference type="Google" id="ProtNLM"/>
    </source>
</evidence>
<protein>
    <recommendedName>
        <fullName evidence="3">Methyltransferase type 11 domain-containing protein</fullName>
    </recommendedName>
</protein>
<dbReference type="SUPFAM" id="SSF53335">
    <property type="entry name" value="S-adenosyl-L-methionine-dependent methyltransferases"/>
    <property type="match status" value="1"/>
</dbReference>
<dbReference type="Gene3D" id="3.40.50.150">
    <property type="entry name" value="Vaccinia Virus protein VP39"/>
    <property type="match status" value="1"/>
</dbReference>
<dbReference type="Pfam" id="PF13489">
    <property type="entry name" value="Methyltransf_23"/>
    <property type="match status" value="1"/>
</dbReference>
<reference evidence="1 2" key="1">
    <citation type="submission" date="2017-09" db="EMBL/GenBank/DDBJ databases">
        <title>Depth-based differentiation of microbial function through sediment-hosted aquifers and enrichment of novel symbionts in the deep terrestrial subsurface.</title>
        <authorList>
            <person name="Probst A.J."/>
            <person name="Ladd B."/>
            <person name="Jarett J.K."/>
            <person name="Geller-Mcgrath D.E."/>
            <person name="Sieber C.M."/>
            <person name="Emerson J.B."/>
            <person name="Anantharaman K."/>
            <person name="Thomas B.C."/>
            <person name="Malmstrom R."/>
            <person name="Stieglmeier M."/>
            <person name="Klingl A."/>
            <person name="Woyke T."/>
            <person name="Ryan C.M."/>
            <person name="Banfield J.F."/>
        </authorList>
    </citation>
    <scope>NUCLEOTIDE SEQUENCE [LARGE SCALE GENOMIC DNA]</scope>
    <source>
        <strain evidence="1">CG22_combo_CG10-13_8_21_14_all_39_9</strain>
    </source>
</reference>